<dbReference type="AlphaFoldDB" id="A0A7C9JDK9"/>
<gene>
    <name evidence="2" type="ORF">GT755_19140</name>
</gene>
<reference evidence="2 3" key="1">
    <citation type="submission" date="2020-01" db="EMBL/GenBank/DDBJ databases">
        <title>Herbidospora sp. NEAU-GS84 nov., a novel actinomycete isolated from soil.</title>
        <authorList>
            <person name="Han L."/>
        </authorList>
    </citation>
    <scope>NUCLEOTIDE SEQUENCE [LARGE SCALE GENOMIC DNA]</scope>
    <source>
        <strain evidence="2 3">NEAU-GS84</strain>
    </source>
</reference>
<feature type="compositionally biased region" description="Basic residues" evidence="1">
    <location>
        <begin position="1"/>
        <end position="13"/>
    </location>
</feature>
<organism evidence="2 3">
    <name type="scientific">Herbidospora solisilvae</name>
    <dbReference type="NCBI Taxonomy" id="2696284"/>
    <lineage>
        <taxon>Bacteria</taxon>
        <taxon>Bacillati</taxon>
        <taxon>Actinomycetota</taxon>
        <taxon>Actinomycetes</taxon>
        <taxon>Streptosporangiales</taxon>
        <taxon>Streptosporangiaceae</taxon>
        <taxon>Herbidospora</taxon>
    </lineage>
</organism>
<evidence type="ECO:0000256" key="1">
    <source>
        <dbReference type="SAM" id="MobiDB-lite"/>
    </source>
</evidence>
<dbReference type="Proteomes" id="UP000479526">
    <property type="component" value="Unassembled WGS sequence"/>
</dbReference>
<comment type="caution">
    <text evidence="2">The sequence shown here is derived from an EMBL/GenBank/DDBJ whole genome shotgun (WGS) entry which is preliminary data.</text>
</comment>
<evidence type="ECO:0000313" key="3">
    <source>
        <dbReference type="Proteomes" id="UP000479526"/>
    </source>
</evidence>
<name>A0A7C9JDK9_9ACTN</name>
<accession>A0A7C9JDK9</accession>
<keyword evidence="3" id="KW-1185">Reference proteome</keyword>
<evidence type="ECO:0000313" key="2">
    <source>
        <dbReference type="EMBL" id="NAS23801.1"/>
    </source>
</evidence>
<dbReference type="RefSeq" id="WP_161481025.1">
    <property type="nucleotide sequence ID" value="NZ_WXEW01000005.1"/>
</dbReference>
<protein>
    <submittedName>
        <fullName evidence="2">Uncharacterized protein</fullName>
    </submittedName>
</protein>
<proteinExistence type="predicted"/>
<feature type="region of interest" description="Disordered" evidence="1">
    <location>
        <begin position="115"/>
        <end position="134"/>
    </location>
</feature>
<feature type="compositionally biased region" description="Low complexity" evidence="1">
    <location>
        <begin position="115"/>
        <end position="124"/>
    </location>
</feature>
<dbReference type="EMBL" id="WXEW01000005">
    <property type="protein sequence ID" value="NAS23801.1"/>
    <property type="molecule type" value="Genomic_DNA"/>
</dbReference>
<sequence length="422" mass="47290">MFNKKKSKKKQKAPARPTQGPPVQAPANQVAWNRTVPAPAFDGPAHDFIQRRPTPRIPVEIPADIEFDVDFDLERDLSSDADGGPIDEFTLGLDADFDTGFDTDVAPVETVPQITTTTTRPTLTSARARSPRGSLDDETRVKLDYLRDLDFFHTLWEYFYDPRTGEIRPDRNPKRVYGLMSADLTDQTYLATPIDPAEVQEFVDLGVQSTVYFCAPQEYEGDLETALILGDYLHVMNTVVFFKEADLHRRMRRLVVNVRSQQTALLLAKKLSLVFADGEIGANFVKFKVLLQSTKTDDPPKYDKLVLYYLVGDDPGDRSDVVGSRLLAKVRDGVPPGEGEMNMSPFYSRVAYFVGWAEEPKHNMPGGPTDDSFTQSRARIVQSVIENTPVVGTPKELAVKVYQAIENAGLPWKSPHRHEDPS</sequence>
<feature type="region of interest" description="Disordered" evidence="1">
    <location>
        <begin position="1"/>
        <end position="31"/>
    </location>
</feature>